<evidence type="ECO:0000313" key="2">
    <source>
        <dbReference type="WBParaSite" id="nRc.2.0.1.t12945-RA"/>
    </source>
</evidence>
<organism evidence="1 2">
    <name type="scientific">Romanomermis culicivorax</name>
    <name type="common">Nematode worm</name>
    <dbReference type="NCBI Taxonomy" id="13658"/>
    <lineage>
        <taxon>Eukaryota</taxon>
        <taxon>Metazoa</taxon>
        <taxon>Ecdysozoa</taxon>
        <taxon>Nematoda</taxon>
        <taxon>Enoplea</taxon>
        <taxon>Dorylaimia</taxon>
        <taxon>Mermithida</taxon>
        <taxon>Mermithoidea</taxon>
        <taxon>Mermithidae</taxon>
        <taxon>Romanomermis</taxon>
    </lineage>
</organism>
<protein>
    <submittedName>
        <fullName evidence="2">Uncharacterized protein</fullName>
    </submittedName>
</protein>
<keyword evidence="1" id="KW-1185">Reference proteome</keyword>
<dbReference type="Proteomes" id="UP000887565">
    <property type="component" value="Unplaced"/>
</dbReference>
<sequence>QTVICSDNLTRKRSPRDYERSISVHWQTVELEQGSRVPSLNIYHSLFLTALRDQIEDYFPEGSMINFNILLPTNLPQRESQILLYGLGDIQAFADKFGLDPDS</sequence>
<dbReference type="WBParaSite" id="nRc.2.0.1.t12945-RA">
    <property type="protein sequence ID" value="nRc.2.0.1.t12945-RA"/>
    <property type="gene ID" value="nRc.2.0.1.g12945"/>
</dbReference>
<name>A0A915IFM6_ROMCU</name>
<dbReference type="AlphaFoldDB" id="A0A915IFM6"/>
<proteinExistence type="predicted"/>
<accession>A0A915IFM6</accession>
<reference evidence="2" key="1">
    <citation type="submission" date="2022-11" db="UniProtKB">
        <authorList>
            <consortium name="WormBaseParasite"/>
        </authorList>
    </citation>
    <scope>IDENTIFICATION</scope>
</reference>
<evidence type="ECO:0000313" key="1">
    <source>
        <dbReference type="Proteomes" id="UP000887565"/>
    </source>
</evidence>